<dbReference type="PANTHER" id="PTHR31286">
    <property type="entry name" value="GLYCINE-RICH CELL WALL STRUCTURAL PROTEIN 1.8-LIKE"/>
    <property type="match status" value="1"/>
</dbReference>
<dbReference type="InterPro" id="IPR025558">
    <property type="entry name" value="DUF4283"/>
</dbReference>
<keyword evidence="1" id="KW-0479">Metal-binding</keyword>
<dbReference type="InterPro" id="IPR040256">
    <property type="entry name" value="At4g02000-like"/>
</dbReference>
<name>A0A8T3ATR2_DENNO</name>
<dbReference type="GO" id="GO:0003676">
    <property type="term" value="F:nucleic acid binding"/>
    <property type="evidence" value="ECO:0007669"/>
    <property type="project" value="InterPro"/>
</dbReference>
<comment type="caution">
    <text evidence="4">The sequence shown here is derived from an EMBL/GenBank/DDBJ whole genome shotgun (WGS) entry which is preliminary data.</text>
</comment>
<evidence type="ECO:0000313" key="4">
    <source>
        <dbReference type="EMBL" id="KAI0499520.1"/>
    </source>
</evidence>
<feature type="region of interest" description="Disordered" evidence="2">
    <location>
        <begin position="555"/>
        <end position="575"/>
    </location>
</feature>
<keyword evidence="5" id="KW-1185">Reference proteome</keyword>
<dbReference type="InterPro" id="IPR001878">
    <property type="entry name" value="Znf_CCHC"/>
</dbReference>
<accession>A0A8T3ATR2</accession>
<dbReference type="Pfam" id="PF13966">
    <property type="entry name" value="zf-RVT"/>
    <property type="match status" value="1"/>
</dbReference>
<evidence type="ECO:0000313" key="5">
    <source>
        <dbReference type="Proteomes" id="UP000829196"/>
    </source>
</evidence>
<dbReference type="Proteomes" id="UP000829196">
    <property type="component" value="Unassembled WGS sequence"/>
</dbReference>
<evidence type="ECO:0000259" key="3">
    <source>
        <dbReference type="PROSITE" id="PS50158"/>
    </source>
</evidence>
<dbReference type="PANTHER" id="PTHR31286:SF180">
    <property type="entry name" value="OS10G0362600 PROTEIN"/>
    <property type="match status" value="1"/>
</dbReference>
<dbReference type="SUPFAM" id="SSF56219">
    <property type="entry name" value="DNase I-like"/>
    <property type="match status" value="1"/>
</dbReference>
<dbReference type="OrthoDB" id="1113909at2759"/>
<dbReference type="Pfam" id="PF14111">
    <property type="entry name" value="DUF4283"/>
    <property type="match status" value="1"/>
</dbReference>
<protein>
    <recommendedName>
        <fullName evidence="3">CCHC-type domain-containing protein</fullName>
    </recommendedName>
</protein>
<dbReference type="InterPro" id="IPR026960">
    <property type="entry name" value="RVT-Znf"/>
</dbReference>
<dbReference type="InterPro" id="IPR036691">
    <property type="entry name" value="Endo/exonu/phosph_ase_sf"/>
</dbReference>
<dbReference type="Gene3D" id="3.60.10.10">
    <property type="entry name" value="Endonuclease/exonuclease/phosphatase"/>
    <property type="match status" value="1"/>
</dbReference>
<proteinExistence type="predicted"/>
<organism evidence="4 5">
    <name type="scientific">Dendrobium nobile</name>
    <name type="common">Orchid</name>
    <dbReference type="NCBI Taxonomy" id="94219"/>
    <lineage>
        <taxon>Eukaryota</taxon>
        <taxon>Viridiplantae</taxon>
        <taxon>Streptophyta</taxon>
        <taxon>Embryophyta</taxon>
        <taxon>Tracheophyta</taxon>
        <taxon>Spermatophyta</taxon>
        <taxon>Magnoliopsida</taxon>
        <taxon>Liliopsida</taxon>
        <taxon>Asparagales</taxon>
        <taxon>Orchidaceae</taxon>
        <taxon>Epidendroideae</taxon>
        <taxon>Malaxideae</taxon>
        <taxon>Dendrobiinae</taxon>
        <taxon>Dendrobium</taxon>
    </lineage>
</organism>
<evidence type="ECO:0000256" key="2">
    <source>
        <dbReference type="SAM" id="MobiDB-lite"/>
    </source>
</evidence>
<feature type="domain" description="CCHC-type" evidence="3">
    <location>
        <begin position="371"/>
        <end position="385"/>
    </location>
</feature>
<gene>
    <name evidence="4" type="ORF">KFK09_017724</name>
</gene>
<keyword evidence="1" id="KW-0863">Zinc-finger</keyword>
<dbReference type="PROSITE" id="PS50158">
    <property type="entry name" value="ZF_CCHC"/>
    <property type="match status" value="1"/>
</dbReference>
<evidence type="ECO:0000256" key="1">
    <source>
        <dbReference type="PROSITE-ProRule" id="PRU00047"/>
    </source>
</evidence>
<dbReference type="EMBL" id="JAGYWB010000013">
    <property type="protein sequence ID" value="KAI0499520.1"/>
    <property type="molecule type" value="Genomic_DNA"/>
</dbReference>
<reference evidence="4" key="1">
    <citation type="journal article" date="2022" name="Front. Genet.">
        <title>Chromosome-Scale Assembly of the Dendrobium nobile Genome Provides Insights Into the Molecular Mechanism of the Biosynthesis of the Medicinal Active Ingredient of Dendrobium.</title>
        <authorList>
            <person name="Xu Q."/>
            <person name="Niu S.-C."/>
            <person name="Li K.-L."/>
            <person name="Zheng P.-J."/>
            <person name="Zhang X.-J."/>
            <person name="Jia Y."/>
            <person name="Liu Y."/>
            <person name="Niu Y.-X."/>
            <person name="Yu L.-H."/>
            <person name="Chen D.-F."/>
            <person name="Zhang G.-Q."/>
        </authorList>
    </citation>
    <scope>NUCLEOTIDE SEQUENCE</scope>
    <source>
        <tissue evidence="4">Leaf</tissue>
    </source>
</reference>
<dbReference type="GO" id="GO:0008270">
    <property type="term" value="F:zinc ion binding"/>
    <property type="evidence" value="ECO:0007669"/>
    <property type="project" value="UniProtKB-KW"/>
</dbReference>
<keyword evidence="1" id="KW-0862">Zinc</keyword>
<sequence>MAAGHLFQGEAMGYSLVKVLSWLTRWMVTNLGGVRHLMSGGGNGDRSARQLIIKDGGLYLSKKDVFVEGKGKDIVDKEADVSPVVSNKIPDDGTVDLAATSSEMNIYVNRFGNSNAISGLGHGINVNVDNPINRNVQFLPSLVSGGSNLGDKVDNLLPVKELNKVDGNPWKWKPYIRVNFDEKAQIFAKDGKTVKLVEDNEVANSQKLRNSLVIKVFGKEIPSHVIAWEVRRQWKIFGKFHFTTLGSAWFLCSFASTEMMEGVLSGGPWFVNGSIVEMEKWSLEFSTLSLKGLTSPIWIRMPHLPLQCWDEVNVARITSSIGNMFQWGKREFAKIYVRVRLDQCLPTETWVESISGRFFKKFEYEKISTLCYGCGLVGHLKNDCRLKAKENYDVDLNLEVSRGDMEMGEFHEEKCDQTYGPWIMVKKKVNRKSVFKQEKPFAIKKHWVKRDGAHVDLIEKSNPDNVNNDKVEDFVADTQLEEGEILDEVRNNPTGKNSDMVIISAEEVAELFEEPSKIIGTLPTIIHPLVSSCLNRFAALDRVEEEMMEDVDVNSVSGERDSNGGNSVSGKPFTVGGIKGSEGNLVIGRMEQGTCSNEDLVKRKLAKELRMLGPIKSSSRGRCGDGGSKKKELFVRMMGIGWDFFILPLEGRSGGIMVLWKSDLASFSVLKTSDQCVIGDLNVFNKGVWMVSIVYASKETVKRRLLWEVVQEASNSDIPSIVGGEFNCILSQEDKKGGRRFKTNQGSLDMLKFMNENDYHEVSFVGPRYTWCNNKSGGGRILERLDRCMLNTLALNKIQITVVKHLARVSSDHCPIVLKMFEMHCKGRSGIKFEDTWLSFKTVEYIVSSRWKRPFLGNDMEVLNKKFKKTLRNINWISQVKDANGVLSDDPGTIEEEFMNFFQEKWEPRTCSFTGWPKPWSSLLDSDKDLLNRELNEEKISKVILNLGNNRAPCLDGISYSFLKAYWKIIKVDVVRVVQQMVEIMPRIISEEQAAFVKGRSISDHHLLVQEIISKLRFSKARNGFLAIKVDMEQAYDSMCWATLGKEVGIRLSTNAQKISHLLFADDILLFLEAKRNVMKKVRKVLEDNCKWTGQNINYHKSSLVCGNSVDRRRRIQISRFMGIKLVDEFEYLRIKLALSLLRKDDFQCLLDKSYKKINVWSNRDFIWNKSDGKKGLHYLAWDYVCKPKEFGGWGVQFAVERRDAMRAKFAWKLIDNPESLLSRQLNAKYGESWGNYQLYGRSSSTWKILVLGWNAIRELVRWKVADGFIISVLKDIWILDKALIKWPTFVATFEDEDVTLDWFITEGNWDRIKLRQFFGTELVDLVCMVPISPCLSGDSMELKFNMSGKSISAIIMKERNKNMGGVVPFNWIYKLKLNARLEVFLWRLFSDALPTAEFLYRRKLADNSLCPMGCEVLEDCNHIATCCCKLRKVLDVLRGWGFQIPIYNGWFECLADLKQHRNGNLMLVKLYFTVIWFVWSHRNKVKHGMPEDSNVFITISILNFISQGHSLTFQSGNCFVNQSYGLSFHKWQPPPPGWIKINVDASLRGNYEAGIGGIVKDSRGRFLLAFGRKKIHWDIAQLEMAVIKDIKKVL</sequence>